<dbReference type="Proteomes" id="UP000178106">
    <property type="component" value="Unassembled WGS sequence"/>
</dbReference>
<evidence type="ECO:0008006" key="8">
    <source>
        <dbReference type="Google" id="ProtNLM"/>
    </source>
</evidence>
<feature type="domain" description="Penicillin-binding protein dimerisation" evidence="5">
    <location>
        <begin position="56"/>
        <end position="186"/>
    </location>
</feature>
<dbReference type="GO" id="GO:0071555">
    <property type="term" value="P:cell wall organization"/>
    <property type="evidence" value="ECO:0007669"/>
    <property type="project" value="TreeGrafter"/>
</dbReference>
<evidence type="ECO:0000256" key="2">
    <source>
        <dbReference type="ARBA" id="ARBA00023136"/>
    </source>
</evidence>
<dbReference type="InterPro" id="IPR036138">
    <property type="entry name" value="PBP_dimer_sf"/>
</dbReference>
<dbReference type="PANTHER" id="PTHR30627">
    <property type="entry name" value="PEPTIDOGLYCAN D,D-TRANSPEPTIDASE"/>
    <property type="match status" value="1"/>
</dbReference>
<dbReference type="Gene3D" id="3.90.1310.10">
    <property type="entry name" value="Penicillin-binding protein 2a (Domain 2)"/>
    <property type="match status" value="1"/>
</dbReference>
<dbReference type="Pfam" id="PF03717">
    <property type="entry name" value="PBP_dimer"/>
    <property type="match status" value="1"/>
</dbReference>
<protein>
    <recommendedName>
        <fullName evidence="8">Penicillin-binding protein transpeptidase domain-containing protein</fullName>
    </recommendedName>
</protein>
<dbReference type="InterPro" id="IPR005311">
    <property type="entry name" value="PBP_dimer"/>
</dbReference>
<evidence type="ECO:0000259" key="4">
    <source>
        <dbReference type="Pfam" id="PF00905"/>
    </source>
</evidence>
<dbReference type="EMBL" id="MHLU01000110">
    <property type="protein sequence ID" value="OGZ18093.1"/>
    <property type="molecule type" value="Genomic_DNA"/>
</dbReference>
<dbReference type="Gene3D" id="3.30.450.330">
    <property type="match status" value="1"/>
</dbReference>
<dbReference type="PANTHER" id="PTHR30627:SF1">
    <property type="entry name" value="PEPTIDOGLYCAN D,D-TRANSPEPTIDASE FTSI"/>
    <property type="match status" value="1"/>
</dbReference>
<dbReference type="InterPro" id="IPR012338">
    <property type="entry name" value="Beta-lactam/transpept-like"/>
</dbReference>
<dbReference type="SUPFAM" id="SSF56519">
    <property type="entry name" value="Penicillin binding protein dimerisation domain"/>
    <property type="match status" value="1"/>
</dbReference>
<evidence type="ECO:0000313" key="7">
    <source>
        <dbReference type="Proteomes" id="UP000178106"/>
    </source>
</evidence>
<keyword evidence="2 3" id="KW-0472">Membrane</keyword>
<dbReference type="InterPro" id="IPR001460">
    <property type="entry name" value="PCN-bd_Tpept"/>
</dbReference>
<evidence type="ECO:0000313" key="6">
    <source>
        <dbReference type="EMBL" id="OGZ18093.1"/>
    </source>
</evidence>
<dbReference type="AlphaFoldDB" id="A0A1G2DX52"/>
<dbReference type="Gene3D" id="3.40.710.10">
    <property type="entry name" value="DD-peptidase/beta-lactamase superfamily"/>
    <property type="match status" value="1"/>
</dbReference>
<dbReference type="SUPFAM" id="SSF56601">
    <property type="entry name" value="beta-lactamase/transpeptidase-like"/>
    <property type="match status" value="1"/>
</dbReference>
<evidence type="ECO:0000256" key="3">
    <source>
        <dbReference type="SAM" id="Phobius"/>
    </source>
</evidence>
<feature type="transmembrane region" description="Helical" evidence="3">
    <location>
        <begin position="12"/>
        <end position="29"/>
    </location>
</feature>
<gene>
    <name evidence="6" type="ORF">A2494_04285</name>
</gene>
<dbReference type="GO" id="GO:0008658">
    <property type="term" value="F:penicillin binding"/>
    <property type="evidence" value="ECO:0007669"/>
    <property type="project" value="InterPro"/>
</dbReference>
<dbReference type="GO" id="GO:0005886">
    <property type="term" value="C:plasma membrane"/>
    <property type="evidence" value="ECO:0007669"/>
    <property type="project" value="TreeGrafter"/>
</dbReference>
<evidence type="ECO:0000256" key="1">
    <source>
        <dbReference type="ARBA" id="ARBA00004370"/>
    </source>
</evidence>
<organism evidence="6 7">
    <name type="scientific">Candidatus Lloydbacteria bacterium RIFOXYC12_FULL_46_25</name>
    <dbReference type="NCBI Taxonomy" id="1798670"/>
    <lineage>
        <taxon>Bacteria</taxon>
        <taxon>Candidatus Lloydiibacteriota</taxon>
    </lineage>
</organism>
<accession>A0A1G2DX52</accession>
<dbReference type="InterPro" id="IPR050515">
    <property type="entry name" value="Beta-lactam/transpept"/>
</dbReference>
<dbReference type="Pfam" id="PF00905">
    <property type="entry name" value="Transpeptidase"/>
    <property type="match status" value="1"/>
</dbReference>
<reference evidence="6 7" key="1">
    <citation type="journal article" date="2016" name="Nat. Commun.">
        <title>Thousands of microbial genomes shed light on interconnected biogeochemical processes in an aquifer system.</title>
        <authorList>
            <person name="Anantharaman K."/>
            <person name="Brown C.T."/>
            <person name="Hug L.A."/>
            <person name="Sharon I."/>
            <person name="Castelle C.J."/>
            <person name="Probst A.J."/>
            <person name="Thomas B.C."/>
            <person name="Singh A."/>
            <person name="Wilkins M.J."/>
            <person name="Karaoz U."/>
            <person name="Brodie E.L."/>
            <person name="Williams K.H."/>
            <person name="Hubbard S.S."/>
            <person name="Banfield J.F."/>
        </authorList>
    </citation>
    <scope>NUCLEOTIDE SEQUENCE [LARGE SCALE GENOMIC DNA]</scope>
</reference>
<feature type="domain" description="Penicillin-binding protein transpeptidase" evidence="4">
    <location>
        <begin position="251"/>
        <end position="546"/>
    </location>
</feature>
<sequence length="586" mass="65330">MHPEARNRLRIIAGIVLAFGALFLVRLYYLQIIHGEDFTAEAEKQYVATLPNLFARGNIYFTEKGGRKVAAATINSGFVVSIIPKEITDKEGAYTRLNAIIPLVREEFMIKAQKEDDPYEEIAKRVTEEDVTKIKALKIPGVQTFRETWRYYPGGSSAAQVVGFVGYNGNQLTGRYGLESYYNHVLVRKDEDLYVNFFAELFTNINETIFDRQTEEEGDLVLTIEPTVQSYFEKEIQSVMDEWHSDQTGGIIMDPKTGAIYAMAVNPSFDLNDYGSAKNGRIYSNPIIQNDYEMGSIVKPLTVAAGIDAGVISANTTYNDVGHITLNRKTFGNHDGRGRGPGTTMQEVLNQSLNTGVAFVVTKLGNERFADYMLKRFHLGEETGIDLPGEVEGLMTNLSSTRDIEYATASFGQGIAMTPINITSALAILGNGGVTISPHVVEEIQYESGKVKKFSPNPPEQVLKKTTSDEISRMLVTVVDKALLGGSVRVPEYSIAAKTGTAQIYRPSAEGGGYYDDRYLHTFFGYFPAYDPKFIVFMYTYYPKEAKYASHTLTMPFIRTAKFLLHYYDIPPDRPENAVANSVSLR</sequence>
<comment type="subcellular location">
    <subcellularLocation>
        <location evidence="1">Membrane</location>
    </subcellularLocation>
</comment>
<comment type="caution">
    <text evidence="6">The sequence shown here is derived from an EMBL/GenBank/DDBJ whole genome shotgun (WGS) entry which is preliminary data.</text>
</comment>
<name>A0A1G2DX52_9BACT</name>
<evidence type="ECO:0000259" key="5">
    <source>
        <dbReference type="Pfam" id="PF03717"/>
    </source>
</evidence>
<keyword evidence="3" id="KW-0812">Transmembrane</keyword>
<keyword evidence="3" id="KW-1133">Transmembrane helix</keyword>
<proteinExistence type="predicted"/>